<accession>A0ABD0KL86</accession>
<keyword evidence="2" id="KW-1185">Reference proteome</keyword>
<proteinExistence type="predicted"/>
<dbReference type="Proteomes" id="UP001519460">
    <property type="component" value="Unassembled WGS sequence"/>
</dbReference>
<name>A0ABD0KL86_9CAEN</name>
<protein>
    <submittedName>
        <fullName evidence="1">Uncharacterized protein</fullName>
    </submittedName>
</protein>
<organism evidence="1 2">
    <name type="scientific">Batillaria attramentaria</name>
    <dbReference type="NCBI Taxonomy" id="370345"/>
    <lineage>
        <taxon>Eukaryota</taxon>
        <taxon>Metazoa</taxon>
        <taxon>Spiralia</taxon>
        <taxon>Lophotrochozoa</taxon>
        <taxon>Mollusca</taxon>
        <taxon>Gastropoda</taxon>
        <taxon>Caenogastropoda</taxon>
        <taxon>Sorbeoconcha</taxon>
        <taxon>Cerithioidea</taxon>
        <taxon>Batillariidae</taxon>
        <taxon>Batillaria</taxon>
    </lineage>
</organism>
<sequence length="101" mass="11132">MFPHLCGPPGFFSSCLTFRELHQPCPQFAGKTFPASAASMHPSLNPPENSIQASPYLQLKEKAGLKYVAGEISRKGDRGNNQKNFSLTDSPVSQYRSAIFR</sequence>
<evidence type="ECO:0000313" key="1">
    <source>
        <dbReference type="EMBL" id="KAK7487869.1"/>
    </source>
</evidence>
<dbReference type="AlphaFoldDB" id="A0ABD0KL86"/>
<gene>
    <name evidence="1" type="ORF">BaRGS_00020916</name>
</gene>
<dbReference type="EMBL" id="JACVVK020000158">
    <property type="protein sequence ID" value="KAK7487869.1"/>
    <property type="molecule type" value="Genomic_DNA"/>
</dbReference>
<evidence type="ECO:0000313" key="2">
    <source>
        <dbReference type="Proteomes" id="UP001519460"/>
    </source>
</evidence>
<comment type="caution">
    <text evidence="1">The sequence shown here is derived from an EMBL/GenBank/DDBJ whole genome shotgun (WGS) entry which is preliminary data.</text>
</comment>
<reference evidence="1 2" key="1">
    <citation type="journal article" date="2023" name="Sci. Data">
        <title>Genome assembly of the Korean intertidal mud-creeper Batillaria attramentaria.</title>
        <authorList>
            <person name="Patra A.K."/>
            <person name="Ho P.T."/>
            <person name="Jun S."/>
            <person name="Lee S.J."/>
            <person name="Kim Y."/>
            <person name="Won Y.J."/>
        </authorList>
    </citation>
    <scope>NUCLEOTIDE SEQUENCE [LARGE SCALE GENOMIC DNA]</scope>
    <source>
        <strain evidence="1">Wonlab-2016</strain>
    </source>
</reference>